<reference evidence="8" key="1">
    <citation type="submission" date="2021-01" db="UniProtKB">
        <authorList>
            <consortium name="EnsemblMetazoa"/>
        </authorList>
    </citation>
    <scope>IDENTIFICATION</scope>
</reference>
<evidence type="ECO:0000259" key="7">
    <source>
        <dbReference type="PROSITE" id="PS50850"/>
    </source>
</evidence>
<dbReference type="OrthoDB" id="515887at2759"/>
<dbReference type="PANTHER" id="PTHR16172">
    <property type="entry name" value="MAJOR FACILITATOR SUPERFAMILY DOMAIN-CONTAINING PROTEIN 6-LIKE"/>
    <property type="match status" value="1"/>
</dbReference>
<proteinExistence type="inferred from homology"/>
<dbReference type="PROSITE" id="PS50850">
    <property type="entry name" value="MFS"/>
    <property type="match status" value="1"/>
</dbReference>
<feature type="transmembrane region" description="Helical" evidence="6">
    <location>
        <begin position="233"/>
        <end position="254"/>
    </location>
</feature>
<feature type="transmembrane region" description="Helical" evidence="6">
    <location>
        <begin position="111"/>
        <end position="129"/>
    </location>
</feature>
<protein>
    <recommendedName>
        <fullName evidence="7">Major facilitator superfamily (MFS) profile domain-containing protein</fullName>
    </recommendedName>
</protein>
<dbReference type="Gene3D" id="1.20.1250.20">
    <property type="entry name" value="MFS general substrate transporter like domains"/>
    <property type="match status" value="1"/>
</dbReference>
<evidence type="ECO:0000256" key="4">
    <source>
        <dbReference type="ARBA" id="ARBA00022989"/>
    </source>
</evidence>
<comment type="similarity">
    <text evidence="2">Belongs to the major facilitator superfamily. MFSD6 family.</text>
</comment>
<feature type="transmembrane region" description="Helical" evidence="6">
    <location>
        <begin position="141"/>
        <end position="159"/>
    </location>
</feature>
<keyword evidence="3 6" id="KW-0812">Transmembrane</keyword>
<comment type="subcellular location">
    <subcellularLocation>
        <location evidence="1">Membrane</location>
        <topology evidence="1">Multi-pass membrane protein</topology>
    </subcellularLocation>
</comment>
<evidence type="ECO:0000256" key="1">
    <source>
        <dbReference type="ARBA" id="ARBA00004141"/>
    </source>
</evidence>
<name>A0A7M5XB03_9CNID</name>
<dbReference type="EnsemblMetazoa" id="CLYHEMT020416.1">
    <property type="protein sequence ID" value="CLYHEMP020416.1"/>
    <property type="gene ID" value="CLYHEMG020416"/>
</dbReference>
<dbReference type="InterPro" id="IPR036259">
    <property type="entry name" value="MFS_trans_sf"/>
</dbReference>
<dbReference type="GO" id="GO:0016020">
    <property type="term" value="C:membrane"/>
    <property type="evidence" value="ECO:0007669"/>
    <property type="project" value="UniProtKB-SubCell"/>
</dbReference>
<evidence type="ECO:0000256" key="2">
    <source>
        <dbReference type="ARBA" id="ARBA00005241"/>
    </source>
</evidence>
<feature type="transmembrane region" description="Helical" evidence="6">
    <location>
        <begin position="67"/>
        <end position="91"/>
    </location>
</feature>
<evidence type="ECO:0000256" key="6">
    <source>
        <dbReference type="SAM" id="Phobius"/>
    </source>
</evidence>
<sequence length="268" mass="30242">MTNLIIKYFPKVNITCYSGLFLNYIACHIMMTISALFLYRGLSFKDENHQQQTLEEKKESKKSFRKIFGKSLIQFEVLFVYVLSAVGGALLGAYQSFLFLHLKEIGSTQTVMTLSISIAAAAGIFGYFFSAKIIRFFGGPLRSIFVSLIFFGARCLGYALSPNGWILLIFQPLHILSYALFLTSGIQYMKETSPLIVITSMVSLFQTMFEGVGVLVGSSIGGVIFKNYGGRKLYLIFAFFALFWTMILGVYVFMIKKKRVNKTKEDNN</sequence>
<keyword evidence="4 6" id="KW-1133">Transmembrane helix</keyword>
<dbReference type="Proteomes" id="UP000594262">
    <property type="component" value="Unplaced"/>
</dbReference>
<evidence type="ECO:0000256" key="3">
    <source>
        <dbReference type="ARBA" id="ARBA00022692"/>
    </source>
</evidence>
<accession>A0A7M5XB03</accession>
<evidence type="ECO:0000313" key="9">
    <source>
        <dbReference type="Proteomes" id="UP000594262"/>
    </source>
</evidence>
<dbReference type="SUPFAM" id="SSF103473">
    <property type="entry name" value="MFS general substrate transporter"/>
    <property type="match status" value="1"/>
</dbReference>
<evidence type="ECO:0000256" key="5">
    <source>
        <dbReference type="ARBA" id="ARBA00023136"/>
    </source>
</evidence>
<organism evidence="8 9">
    <name type="scientific">Clytia hemisphaerica</name>
    <dbReference type="NCBI Taxonomy" id="252671"/>
    <lineage>
        <taxon>Eukaryota</taxon>
        <taxon>Metazoa</taxon>
        <taxon>Cnidaria</taxon>
        <taxon>Hydrozoa</taxon>
        <taxon>Hydroidolina</taxon>
        <taxon>Leptothecata</taxon>
        <taxon>Obeliida</taxon>
        <taxon>Clytiidae</taxon>
        <taxon>Clytia</taxon>
    </lineage>
</organism>
<dbReference type="InterPro" id="IPR024989">
    <property type="entry name" value="MFS_assoc_dom"/>
</dbReference>
<evidence type="ECO:0000313" key="8">
    <source>
        <dbReference type="EnsemblMetazoa" id="CLYHEMP020416.1"/>
    </source>
</evidence>
<dbReference type="Pfam" id="PF12832">
    <property type="entry name" value="MFS_1_like"/>
    <property type="match status" value="1"/>
</dbReference>
<feature type="transmembrane region" description="Helical" evidence="6">
    <location>
        <begin position="165"/>
        <end position="183"/>
    </location>
</feature>
<dbReference type="PANTHER" id="PTHR16172:SF41">
    <property type="entry name" value="MAJOR FACILITATOR SUPERFAMILY DOMAIN-CONTAINING PROTEIN 6-LIKE"/>
    <property type="match status" value="1"/>
</dbReference>
<dbReference type="GO" id="GO:0022857">
    <property type="term" value="F:transmembrane transporter activity"/>
    <property type="evidence" value="ECO:0007669"/>
    <property type="project" value="InterPro"/>
</dbReference>
<keyword evidence="9" id="KW-1185">Reference proteome</keyword>
<feature type="transmembrane region" description="Helical" evidence="6">
    <location>
        <begin position="195"/>
        <end position="221"/>
    </location>
</feature>
<feature type="transmembrane region" description="Helical" evidence="6">
    <location>
        <begin position="20"/>
        <end position="39"/>
    </location>
</feature>
<dbReference type="InterPro" id="IPR020846">
    <property type="entry name" value="MFS_dom"/>
</dbReference>
<feature type="domain" description="Major facilitator superfamily (MFS) profile" evidence="7">
    <location>
        <begin position="73"/>
        <end position="268"/>
    </location>
</feature>
<keyword evidence="5 6" id="KW-0472">Membrane</keyword>
<dbReference type="InterPro" id="IPR051717">
    <property type="entry name" value="MFS_MFSD6"/>
</dbReference>
<dbReference type="AlphaFoldDB" id="A0A7M5XB03"/>